<sequence length="283" mass="32050">MMIIPTIQISLLLLILLSITTFHITMSSNNHRVLGCNKKDQETLLIFKNGTTGSWDDSTTTWSAEEDCCAREGVHCNNIIGRVIELDLLFRQLEGEINLCILELEFLNYLKLTVYEFDVMVSIPTILPNITHASNLLYFELSLMSMSYSTSGLVSYIHMDNLDWLSSLSSLENLYLSGIDLSKESNWIQGVSTLPSLLQLQISDWKPNNFMINPSIEYLNLSSIVTLDLSFNNFASHLPDGFFNLTKDLTYLRLHQSNIHGGIPSSLLNLQNLTYLDLSENQL</sequence>
<accession>A0A396IMV0</accession>
<dbReference type="Gene3D" id="3.80.10.10">
    <property type="entry name" value="Ribonuclease Inhibitor"/>
    <property type="match status" value="1"/>
</dbReference>
<dbReference type="Pfam" id="PF13855">
    <property type="entry name" value="LRR_8"/>
    <property type="match status" value="1"/>
</dbReference>
<dbReference type="InterPro" id="IPR046956">
    <property type="entry name" value="RLP23-like"/>
</dbReference>
<feature type="chain" id="PRO_5017195532" evidence="8">
    <location>
        <begin position="28"/>
        <end position="283"/>
    </location>
</feature>
<evidence type="ECO:0000256" key="5">
    <source>
        <dbReference type="ARBA" id="ARBA00023136"/>
    </source>
</evidence>
<evidence type="ECO:0000256" key="1">
    <source>
        <dbReference type="ARBA" id="ARBA00004479"/>
    </source>
</evidence>
<evidence type="ECO:0000256" key="6">
    <source>
        <dbReference type="ARBA" id="ARBA00023170"/>
    </source>
</evidence>
<name>A0A396IMV0_MEDTR</name>
<keyword evidence="9" id="KW-0808">Transferase</keyword>
<dbReference type="SUPFAM" id="SSF52058">
    <property type="entry name" value="L domain-like"/>
    <property type="match status" value="1"/>
</dbReference>
<dbReference type="Gramene" id="rna15084">
    <property type="protein sequence ID" value="RHN66959.1"/>
    <property type="gene ID" value="gene15084"/>
</dbReference>
<keyword evidence="3 8" id="KW-0732">Signal</keyword>
<feature type="signal peptide" evidence="8">
    <location>
        <begin position="1"/>
        <end position="27"/>
    </location>
</feature>
<dbReference type="GO" id="GO:0016020">
    <property type="term" value="C:membrane"/>
    <property type="evidence" value="ECO:0007669"/>
    <property type="project" value="UniProtKB-SubCell"/>
</dbReference>
<keyword evidence="9" id="KW-0723">Serine/threonine-protein kinase</keyword>
<keyword evidence="4" id="KW-1133">Transmembrane helix</keyword>
<evidence type="ECO:0000256" key="4">
    <source>
        <dbReference type="ARBA" id="ARBA00022989"/>
    </source>
</evidence>
<evidence type="ECO:0000313" key="9">
    <source>
        <dbReference type="EMBL" id="RHN66959.1"/>
    </source>
</evidence>
<organism evidence="9">
    <name type="scientific">Medicago truncatula</name>
    <name type="common">Barrel medic</name>
    <name type="synonym">Medicago tribuloides</name>
    <dbReference type="NCBI Taxonomy" id="3880"/>
    <lineage>
        <taxon>Eukaryota</taxon>
        <taxon>Viridiplantae</taxon>
        <taxon>Streptophyta</taxon>
        <taxon>Embryophyta</taxon>
        <taxon>Tracheophyta</taxon>
        <taxon>Spermatophyta</taxon>
        <taxon>Magnoliopsida</taxon>
        <taxon>eudicotyledons</taxon>
        <taxon>Gunneridae</taxon>
        <taxon>Pentapetalae</taxon>
        <taxon>rosids</taxon>
        <taxon>fabids</taxon>
        <taxon>Fabales</taxon>
        <taxon>Fabaceae</taxon>
        <taxon>Papilionoideae</taxon>
        <taxon>50 kb inversion clade</taxon>
        <taxon>NPAAA clade</taxon>
        <taxon>Hologalegina</taxon>
        <taxon>IRL clade</taxon>
        <taxon>Trifolieae</taxon>
        <taxon>Medicago</taxon>
    </lineage>
</organism>
<dbReference type="PANTHER" id="PTHR48063:SF52">
    <property type="entry name" value="LRR RECEPTOR-LIKE KINASE FAMILY PROTEIN"/>
    <property type="match status" value="1"/>
</dbReference>
<dbReference type="EMBL" id="PSQE01000003">
    <property type="protein sequence ID" value="RHN66959.1"/>
    <property type="molecule type" value="Genomic_DNA"/>
</dbReference>
<evidence type="ECO:0000256" key="8">
    <source>
        <dbReference type="SAM" id="SignalP"/>
    </source>
</evidence>
<evidence type="ECO:0000256" key="7">
    <source>
        <dbReference type="ARBA" id="ARBA00023180"/>
    </source>
</evidence>
<dbReference type="InterPro" id="IPR032675">
    <property type="entry name" value="LRR_dom_sf"/>
</dbReference>
<reference evidence="9" key="1">
    <citation type="journal article" date="2018" name="Nat. Plants">
        <title>Whole-genome landscape of Medicago truncatula symbiotic genes.</title>
        <authorList>
            <person name="Pecrix Y."/>
            <person name="Gamas P."/>
            <person name="Carrere S."/>
        </authorList>
    </citation>
    <scope>NUCLEOTIDE SEQUENCE</scope>
    <source>
        <tissue evidence="9">Leaves</tissue>
    </source>
</reference>
<dbReference type="AlphaFoldDB" id="A0A396IMV0"/>
<keyword evidence="5" id="KW-0472">Membrane</keyword>
<dbReference type="InterPro" id="IPR001611">
    <property type="entry name" value="Leu-rich_rpt"/>
</dbReference>
<gene>
    <name evidence="9" type="ORF">MtrunA17_Chr3g0097481</name>
</gene>
<keyword evidence="9" id="KW-0418">Kinase</keyword>
<keyword evidence="6" id="KW-0675">Receptor</keyword>
<evidence type="ECO:0000256" key="2">
    <source>
        <dbReference type="ARBA" id="ARBA00022692"/>
    </source>
</evidence>
<dbReference type="PANTHER" id="PTHR48063">
    <property type="entry name" value="LRR RECEPTOR-LIKE KINASE"/>
    <property type="match status" value="1"/>
</dbReference>
<dbReference type="Proteomes" id="UP000265566">
    <property type="component" value="Chromosome 3"/>
</dbReference>
<evidence type="ECO:0000256" key="3">
    <source>
        <dbReference type="ARBA" id="ARBA00022729"/>
    </source>
</evidence>
<dbReference type="GO" id="GO:0004674">
    <property type="term" value="F:protein serine/threonine kinase activity"/>
    <property type="evidence" value="ECO:0007669"/>
    <property type="project" value="UniProtKB-KW"/>
</dbReference>
<comment type="caution">
    <text evidence="9">The sequence shown here is derived from an EMBL/GenBank/DDBJ whole genome shotgun (WGS) entry which is preliminary data.</text>
</comment>
<keyword evidence="7" id="KW-0325">Glycoprotein</keyword>
<keyword evidence="2" id="KW-0812">Transmembrane</keyword>
<dbReference type="EC" id="2.7.11.1" evidence="9"/>
<comment type="subcellular location">
    <subcellularLocation>
        <location evidence="1">Membrane</location>
        <topology evidence="1">Single-pass type I membrane protein</topology>
    </subcellularLocation>
</comment>
<proteinExistence type="predicted"/>
<protein>
    <submittedName>
        <fullName evidence="9">Putative non-specific serine/threonine protein kinase</fullName>
        <ecNumber evidence="9">2.7.11.1</ecNumber>
    </submittedName>
</protein>